<dbReference type="Gene3D" id="1.25.40.390">
    <property type="match status" value="1"/>
</dbReference>
<name>A0A3N0BQ07_9SPHI</name>
<dbReference type="PROSITE" id="PS51257">
    <property type="entry name" value="PROKAR_LIPOPROTEIN"/>
    <property type="match status" value="1"/>
</dbReference>
<dbReference type="RefSeq" id="WP_123206975.1">
    <property type="nucleotide sequence ID" value="NZ_RBEE01000043.1"/>
</dbReference>
<dbReference type="Pfam" id="PF12771">
    <property type="entry name" value="SusD-like_2"/>
    <property type="match status" value="1"/>
</dbReference>
<comment type="caution">
    <text evidence="1">The sequence shown here is derived from an EMBL/GenBank/DDBJ whole genome shotgun (WGS) entry which is preliminary data.</text>
</comment>
<dbReference type="InterPro" id="IPR011990">
    <property type="entry name" value="TPR-like_helical_dom_sf"/>
</dbReference>
<keyword evidence="1" id="KW-0449">Lipoprotein</keyword>
<keyword evidence="2" id="KW-1185">Reference proteome</keyword>
<dbReference type="EMBL" id="RBEE01000043">
    <property type="protein sequence ID" value="RNL50548.1"/>
    <property type="molecule type" value="Genomic_DNA"/>
</dbReference>
<evidence type="ECO:0000313" key="1">
    <source>
        <dbReference type="EMBL" id="RNL50548.1"/>
    </source>
</evidence>
<dbReference type="SUPFAM" id="SSF48452">
    <property type="entry name" value="TPR-like"/>
    <property type="match status" value="1"/>
</dbReference>
<accession>A0A3N0BQ07</accession>
<sequence>MKKIFSIIALSVIISITGCKKDFLSLEENPNVPSVATPQFQLSGSLVTSANLYNSATGVTGAISLASGAYSQTTGVWMGYWTTSGNYVPNSALNTNNFTNTAYQIWTQFYLNLSNYTDIEKKGAADPSLVYFSSIAKIMKALEFQTLVDTYNNVPYSQAFKAPDVLFPAYDNGDVIYDDLMKQLDAAIASVKSAPTSAVNPGTSDVMFKGVMTNWIKFANTIKLKLAIRQWNKLPAKQAALKTAVTATAADGFIDQTFQAAVNPGYTNDDANGQKQSPFYVSYGFTATGAISLPGDYYKANAYAINKLKATNDPRLSRLYAPASAPVDPLVPFVGNVYGSTSPTNNPKTSSIGPGLLKSATQDAIILSSSESLFLQSEAALYGIISGNAQSLYESGITASFNALAVPSATTAASTYYAQPVANVSWTASTDKLAAIINQKWTALNGYGNIEAYNEYRRTGFPADVPVSTQSTQPTIPSRIFYPSTEVSNNGDNLNKQGTINQFTSKIFWAK</sequence>
<evidence type="ECO:0000313" key="2">
    <source>
        <dbReference type="Proteomes" id="UP000274046"/>
    </source>
</evidence>
<dbReference type="InterPro" id="IPR041662">
    <property type="entry name" value="SusD-like_2"/>
</dbReference>
<proteinExistence type="predicted"/>
<gene>
    <name evidence="1" type="ORF">D7004_16730</name>
</gene>
<reference evidence="1 2" key="1">
    <citation type="submission" date="2018-10" db="EMBL/GenBank/DDBJ databases">
        <title>Genome sequencing of Pedobacter jejuensis TNB23.</title>
        <authorList>
            <person name="Cho Y.-J."/>
            <person name="Cho A."/>
            <person name="Kim O.-S."/>
        </authorList>
    </citation>
    <scope>NUCLEOTIDE SEQUENCE [LARGE SCALE GENOMIC DNA]</scope>
    <source>
        <strain evidence="1 2">TNB23</strain>
    </source>
</reference>
<protein>
    <submittedName>
        <fullName evidence="1">SusD/RagB family nutrient-binding outer membrane lipoprotein</fullName>
    </submittedName>
</protein>
<organism evidence="1 2">
    <name type="scientific">Pedobacter jejuensis</name>
    <dbReference type="NCBI Taxonomy" id="1268550"/>
    <lineage>
        <taxon>Bacteria</taxon>
        <taxon>Pseudomonadati</taxon>
        <taxon>Bacteroidota</taxon>
        <taxon>Sphingobacteriia</taxon>
        <taxon>Sphingobacteriales</taxon>
        <taxon>Sphingobacteriaceae</taxon>
        <taxon>Pedobacter</taxon>
    </lineage>
</organism>
<dbReference type="Proteomes" id="UP000274046">
    <property type="component" value="Unassembled WGS sequence"/>
</dbReference>
<dbReference type="AlphaFoldDB" id="A0A3N0BQ07"/>
<dbReference type="OrthoDB" id="9766256at2"/>